<feature type="transmembrane region" description="Helical" evidence="2">
    <location>
        <begin position="429"/>
        <end position="447"/>
    </location>
</feature>
<sequence length="456" mass="46375">MAGPAAAEDAPQNQGGVSATLGRITAGSGAVVHDRRKTGDMQAGLFEMKVDGGGSLQTYCVDILTNTVDGAKYKEVGWGESPLHGNRNAGRIRWILQHSYPQVNDLAALAKDADSGPLDANTAAAGTQVAIWRYSDGVQVDAKDAAAEKLADYLYKNAQDADEPAASLSLTPSAVSGKSGGRLGPVTVRTSASSVTVTPAGDADAKGVKIVDKEGKPVTSTVDGGELYFDVRPGARDGSLSLRAAAATKAPVGRVFIGDHTTTQSQILAGSSESTVSATATATWAEKGAIPALTARKNCAKGGVDLTADNKGDAPFVFDLDGTRHTVPAGRSETTFVKVAEDQAYRFTIKGPNGFSRTFSGILDCMTAESRAAAATDGGTAAGAGTGTKAERASRMRPASVGGTGKGVVNASAEGDLAETGGNHTDPTFTGVAIALIVVGSGAVYLLRRQKAASGE</sequence>
<keyword evidence="6" id="KW-1185">Reference proteome</keyword>
<dbReference type="Pfam" id="PF08341">
    <property type="entry name" value="TED"/>
    <property type="match status" value="1"/>
</dbReference>
<dbReference type="NCBIfam" id="TIGR03934">
    <property type="entry name" value="TQXA_dom"/>
    <property type="match status" value="1"/>
</dbReference>
<dbReference type="Pfam" id="PF05506">
    <property type="entry name" value="PLipase_C_C"/>
    <property type="match status" value="1"/>
</dbReference>
<dbReference type="InterPro" id="IPR023849">
    <property type="entry name" value="TQXA_dom"/>
</dbReference>
<feature type="region of interest" description="Disordered" evidence="1">
    <location>
        <begin position="1"/>
        <end position="20"/>
    </location>
</feature>
<comment type="caution">
    <text evidence="5">The sequence shown here is derived from an EMBL/GenBank/DDBJ whole genome shotgun (WGS) entry which is preliminary data.</text>
</comment>
<organism evidence="5 6">
    <name type="scientific">Streptomyces blastmyceticus</name>
    <dbReference type="NCBI Taxonomy" id="68180"/>
    <lineage>
        <taxon>Bacteria</taxon>
        <taxon>Bacillati</taxon>
        <taxon>Actinomycetota</taxon>
        <taxon>Actinomycetes</taxon>
        <taxon>Kitasatosporales</taxon>
        <taxon>Streptomycetaceae</taxon>
        <taxon>Streptomyces</taxon>
    </lineage>
</organism>
<keyword evidence="2" id="KW-0472">Membrane</keyword>
<feature type="region of interest" description="Disordered" evidence="1">
    <location>
        <begin position="375"/>
        <end position="408"/>
    </location>
</feature>
<keyword evidence="2" id="KW-1133">Transmembrane helix</keyword>
<gene>
    <name evidence="5" type="ORF">GCM10010319_02040</name>
</gene>
<reference evidence="6" key="1">
    <citation type="journal article" date="2019" name="Int. J. Syst. Evol. Microbiol.">
        <title>The Global Catalogue of Microorganisms (GCM) 10K type strain sequencing project: providing services to taxonomists for standard genome sequencing and annotation.</title>
        <authorList>
            <consortium name="The Broad Institute Genomics Platform"/>
            <consortium name="The Broad Institute Genome Sequencing Center for Infectious Disease"/>
            <person name="Wu L."/>
            <person name="Ma J."/>
        </authorList>
    </citation>
    <scope>NUCLEOTIDE SEQUENCE [LARGE SCALE GENOMIC DNA]</scope>
    <source>
        <strain evidence="6">JCM 4565</strain>
    </source>
</reference>
<dbReference type="Proteomes" id="UP001500063">
    <property type="component" value="Unassembled WGS sequence"/>
</dbReference>
<protein>
    <submittedName>
        <fullName evidence="5">TQXA domain-containing protein</fullName>
    </submittedName>
</protein>
<dbReference type="RefSeq" id="WP_344115056.1">
    <property type="nucleotide sequence ID" value="NZ_BAAABW010000001.1"/>
</dbReference>
<evidence type="ECO:0000256" key="2">
    <source>
        <dbReference type="SAM" id="Phobius"/>
    </source>
</evidence>
<dbReference type="EMBL" id="BAAABW010000001">
    <property type="protein sequence ID" value="GAA0329580.1"/>
    <property type="molecule type" value="Genomic_DNA"/>
</dbReference>
<evidence type="ECO:0000313" key="5">
    <source>
        <dbReference type="EMBL" id="GAA0329580.1"/>
    </source>
</evidence>
<accession>A0ABP3FZM0</accession>
<dbReference type="NCBIfam" id="NF041528">
    <property type="entry name" value="strep_LAETG"/>
    <property type="match status" value="1"/>
</dbReference>
<evidence type="ECO:0000313" key="6">
    <source>
        <dbReference type="Proteomes" id="UP001500063"/>
    </source>
</evidence>
<keyword evidence="2" id="KW-0812">Transmembrane</keyword>
<evidence type="ECO:0000256" key="1">
    <source>
        <dbReference type="SAM" id="MobiDB-lite"/>
    </source>
</evidence>
<feature type="domain" description="Bacterial phospholipase C C-terminal" evidence="3">
    <location>
        <begin position="292"/>
        <end position="361"/>
    </location>
</feature>
<proteinExistence type="predicted"/>
<feature type="domain" description="Thioester" evidence="4">
    <location>
        <begin position="58"/>
        <end position="159"/>
    </location>
</feature>
<dbReference type="InterPro" id="IPR013552">
    <property type="entry name" value="Thioester_dom"/>
</dbReference>
<evidence type="ECO:0000259" key="3">
    <source>
        <dbReference type="Pfam" id="PF05506"/>
    </source>
</evidence>
<evidence type="ECO:0000259" key="4">
    <source>
        <dbReference type="Pfam" id="PF08341"/>
    </source>
</evidence>
<name>A0ABP3FZM0_9ACTN</name>
<dbReference type="InterPro" id="IPR008475">
    <property type="entry name" value="PLipase_C_C"/>
</dbReference>